<dbReference type="AlphaFoldDB" id="A0A511XL72"/>
<organism evidence="1 2">
    <name type="scientific">Acetobacter oeni</name>
    <dbReference type="NCBI Taxonomy" id="304077"/>
    <lineage>
        <taxon>Bacteria</taxon>
        <taxon>Pseudomonadati</taxon>
        <taxon>Pseudomonadota</taxon>
        <taxon>Alphaproteobacteria</taxon>
        <taxon>Acetobacterales</taxon>
        <taxon>Acetobacteraceae</taxon>
        <taxon>Acetobacter</taxon>
    </lineage>
</organism>
<evidence type="ECO:0000313" key="1">
    <source>
        <dbReference type="EMBL" id="GEN63710.1"/>
    </source>
</evidence>
<evidence type="ECO:0008006" key="3">
    <source>
        <dbReference type="Google" id="ProtNLM"/>
    </source>
</evidence>
<dbReference type="Gene3D" id="1.10.10.690">
    <property type="entry name" value="YidB-like"/>
    <property type="match status" value="1"/>
</dbReference>
<name>A0A511XL72_9PROT</name>
<dbReference type="RefSeq" id="WP_146888746.1">
    <property type="nucleotide sequence ID" value="NZ_BJYG01000024.1"/>
</dbReference>
<accession>A0A511XL72</accession>
<reference evidence="1 2" key="1">
    <citation type="submission" date="2019-07" db="EMBL/GenBank/DDBJ databases">
        <title>Whole genome shotgun sequence of Acetobacter oeni NBRC 105207.</title>
        <authorList>
            <person name="Hosoyama A."/>
            <person name="Uohara A."/>
            <person name="Ohji S."/>
            <person name="Ichikawa N."/>
        </authorList>
    </citation>
    <scope>NUCLEOTIDE SEQUENCE [LARGE SCALE GENOMIC DNA]</scope>
    <source>
        <strain evidence="1 2">NBRC 105207</strain>
    </source>
</reference>
<keyword evidence="2" id="KW-1185">Reference proteome</keyword>
<dbReference type="EMBL" id="BJYG01000024">
    <property type="protein sequence ID" value="GEN63710.1"/>
    <property type="molecule type" value="Genomic_DNA"/>
</dbReference>
<dbReference type="OrthoDB" id="7225008at2"/>
<dbReference type="InterPro" id="IPR027405">
    <property type="entry name" value="YidB-like"/>
</dbReference>
<evidence type="ECO:0000313" key="2">
    <source>
        <dbReference type="Proteomes" id="UP000321746"/>
    </source>
</evidence>
<proteinExistence type="predicted"/>
<comment type="caution">
    <text evidence="1">The sequence shown here is derived from an EMBL/GenBank/DDBJ whole genome shotgun (WGS) entry which is preliminary data.</text>
</comment>
<gene>
    <name evidence="1" type="ORF">AOE01nite_19340</name>
</gene>
<dbReference type="Proteomes" id="UP000321746">
    <property type="component" value="Unassembled WGS sequence"/>
</dbReference>
<protein>
    <recommendedName>
        <fullName evidence="3">DUF937 domain-containing protein</fullName>
    </recommendedName>
</protein>
<sequence>MTASREDNLPTGLNTVADFLTGAPTDHSGIASAVSEYAGKENAPGIPEIRRRAHEAGLDGVLLGWRQEISKQPADETVIKKLIPEDIIQKISKETGVSVPATVTGLAQVLPGIVYRNAQREHQPRNR</sequence>
<dbReference type="SUPFAM" id="SSF140804">
    <property type="entry name" value="YidB-like"/>
    <property type="match status" value="1"/>
</dbReference>